<protein>
    <submittedName>
        <fullName evidence="2">Uncharacterized protein</fullName>
    </submittedName>
</protein>
<gene>
    <name evidence="2" type="ORF">AAP_05106</name>
</gene>
<feature type="compositionally biased region" description="Polar residues" evidence="1">
    <location>
        <begin position="420"/>
        <end position="434"/>
    </location>
</feature>
<feature type="compositionally biased region" description="Low complexity" evidence="1">
    <location>
        <begin position="363"/>
        <end position="374"/>
    </location>
</feature>
<dbReference type="OrthoDB" id="5360255at2759"/>
<evidence type="ECO:0000256" key="1">
    <source>
        <dbReference type="SAM" id="MobiDB-lite"/>
    </source>
</evidence>
<feature type="compositionally biased region" description="Polar residues" evidence="1">
    <location>
        <begin position="238"/>
        <end position="261"/>
    </location>
</feature>
<proteinExistence type="predicted"/>
<feature type="compositionally biased region" description="Polar residues" evidence="1">
    <location>
        <begin position="542"/>
        <end position="551"/>
    </location>
</feature>
<feature type="region of interest" description="Disordered" evidence="1">
    <location>
        <begin position="355"/>
        <end position="458"/>
    </location>
</feature>
<evidence type="ECO:0000313" key="2">
    <source>
        <dbReference type="EMBL" id="KZZ88285.1"/>
    </source>
</evidence>
<organism evidence="2 3">
    <name type="scientific">Ascosphaera apis ARSEF 7405</name>
    <dbReference type="NCBI Taxonomy" id="392613"/>
    <lineage>
        <taxon>Eukaryota</taxon>
        <taxon>Fungi</taxon>
        <taxon>Dikarya</taxon>
        <taxon>Ascomycota</taxon>
        <taxon>Pezizomycotina</taxon>
        <taxon>Eurotiomycetes</taxon>
        <taxon>Eurotiomycetidae</taxon>
        <taxon>Onygenales</taxon>
        <taxon>Ascosphaeraceae</taxon>
        <taxon>Ascosphaera</taxon>
    </lineage>
</organism>
<dbReference type="GO" id="GO:0007131">
    <property type="term" value="P:reciprocal meiotic recombination"/>
    <property type="evidence" value="ECO:0007669"/>
    <property type="project" value="InterPro"/>
</dbReference>
<feature type="region of interest" description="Disordered" evidence="1">
    <location>
        <begin position="236"/>
        <end position="261"/>
    </location>
</feature>
<dbReference type="InterPro" id="IPR004354">
    <property type="entry name" value="Meiotic_Rec114"/>
</dbReference>
<accession>A0A167W185</accession>
<comment type="caution">
    <text evidence="2">The sequence shown here is derived from an EMBL/GenBank/DDBJ whole genome shotgun (WGS) entry which is preliminary data.</text>
</comment>
<feature type="compositionally biased region" description="Polar residues" evidence="1">
    <location>
        <begin position="446"/>
        <end position="458"/>
    </location>
</feature>
<evidence type="ECO:0000313" key="3">
    <source>
        <dbReference type="Proteomes" id="UP000242877"/>
    </source>
</evidence>
<dbReference type="AlphaFoldDB" id="A0A167W185"/>
<sequence length="631" mass="66818">MDQISLSIPKFSYATSTIPSSSSAAWTHITSAGHSNLKADFYIQGTGGFIQKTRTLRISRDHEVLENLDLNWLAQEVAHSAAAMGSGATSVRSPIAVIVKSPCLAVRYQTNQQIRRFQIKFGSNEDYMKAVSILSDAGCPITESATIQPPSKQSQSQFESQSHFQTFHQSQSGYGVGQSQTAPFTIQQQTQLPAVGPPSMSLHVPALHQPNLQNYQNASPASSVCSPIKPSYQPGGLSLSTVESPATTPSWQSAVDNSQRPVTHSGRFQQYASGASTMSTTGQGNGMDSPVFQSMMGRPSTSPVPVHNPSAMPPPPLPPTIARANPFSTNHVTDNDDLPPKRDLPFLTNMKENRTALPATGPNKQNINSNQSSKVTKTPTIAPLGKGKKSLGVKPTYTPTAQKTLTDKPFKSPLKKSLPQTINSTSNAGSNAPSPHTMGTAASIGSARNGNDNANQSLIPDMFGSGVTASGPAAALPHSGTTTIVTPSSGIATTAPALTSYYTSVSANNAPSSISSISMPPPSIMTTLTRQAQQQQQNQTTEGATYTTPSPSIGYSINSSLPWRAETLSSATTSPISSSDLAADLSAYTATPTPERMAAIESWVCAQLEDEGFLKLCEDVENVWRRIGYGF</sequence>
<dbReference type="Proteomes" id="UP000242877">
    <property type="component" value="Unassembled WGS sequence"/>
</dbReference>
<dbReference type="Pfam" id="PF03525">
    <property type="entry name" value="Meiotic_rec114"/>
    <property type="match status" value="1"/>
</dbReference>
<feature type="region of interest" description="Disordered" evidence="1">
    <location>
        <begin position="527"/>
        <end position="551"/>
    </location>
</feature>
<feature type="compositionally biased region" description="Low complexity" evidence="1">
    <location>
        <begin position="527"/>
        <end position="541"/>
    </location>
</feature>
<keyword evidence="3" id="KW-1185">Reference proteome</keyword>
<dbReference type="EMBL" id="AZGZ01000027">
    <property type="protein sequence ID" value="KZZ88285.1"/>
    <property type="molecule type" value="Genomic_DNA"/>
</dbReference>
<feature type="compositionally biased region" description="Low complexity" evidence="1">
    <location>
        <begin position="151"/>
        <end position="164"/>
    </location>
</feature>
<name>A0A167W185_9EURO</name>
<dbReference type="VEuPathDB" id="FungiDB:AAP_05106"/>
<feature type="region of interest" description="Disordered" evidence="1">
    <location>
        <begin position="142"/>
        <end position="164"/>
    </location>
</feature>
<reference evidence="2 3" key="1">
    <citation type="journal article" date="2016" name="Genome Biol. Evol.">
        <title>Divergent and convergent evolution of fungal pathogenicity.</title>
        <authorList>
            <person name="Shang Y."/>
            <person name="Xiao G."/>
            <person name="Zheng P."/>
            <person name="Cen K."/>
            <person name="Zhan S."/>
            <person name="Wang C."/>
        </authorList>
    </citation>
    <scope>NUCLEOTIDE SEQUENCE [LARGE SCALE GENOMIC DNA]</scope>
    <source>
        <strain evidence="2 3">ARSEF 7405</strain>
    </source>
</reference>